<evidence type="ECO:0000256" key="1">
    <source>
        <dbReference type="SAM" id="SignalP"/>
    </source>
</evidence>
<name>A0AA40F6A0_9PEZI</name>
<reference evidence="2" key="1">
    <citation type="submission" date="2023-06" db="EMBL/GenBank/DDBJ databases">
        <title>Genome-scale phylogeny and comparative genomics of the fungal order Sordariales.</title>
        <authorList>
            <consortium name="Lawrence Berkeley National Laboratory"/>
            <person name="Hensen N."/>
            <person name="Bonometti L."/>
            <person name="Westerberg I."/>
            <person name="Brannstrom I.O."/>
            <person name="Guillou S."/>
            <person name="Cros-Aarteil S."/>
            <person name="Calhoun S."/>
            <person name="Haridas S."/>
            <person name="Kuo A."/>
            <person name="Mondo S."/>
            <person name="Pangilinan J."/>
            <person name="Riley R."/>
            <person name="LaButti K."/>
            <person name="Andreopoulos B."/>
            <person name="Lipzen A."/>
            <person name="Chen C."/>
            <person name="Yanf M."/>
            <person name="Daum C."/>
            <person name="Ng V."/>
            <person name="Clum A."/>
            <person name="Steindorff A."/>
            <person name="Ohm R."/>
            <person name="Martin F."/>
            <person name="Silar P."/>
            <person name="Natvig D."/>
            <person name="Lalanne C."/>
            <person name="Gautier V."/>
            <person name="Ament-velasquez S.L."/>
            <person name="Kruys A."/>
            <person name="Hutchinson M.I."/>
            <person name="Powell A.J."/>
            <person name="Barry K."/>
            <person name="Miller A.N."/>
            <person name="Grigoriev I.V."/>
            <person name="Debuchy R."/>
            <person name="Gladieux P."/>
            <person name="Thoren M.H."/>
            <person name="Johannesson H."/>
        </authorList>
    </citation>
    <scope>NUCLEOTIDE SEQUENCE</scope>
    <source>
        <strain evidence="2">SMH3187-1</strain>
    </source>
</reference>
<dbReference type="AlphaFoldDB" id="A0AA40F6A0"/>
<gene>
    <name evidence="2" type="ORF">B0T18DRAFT_403927</name>
</gene>
<dbReference type="Proteomes" id="UP001172155">
    <property type="component" value="Unassembled WGS sequence"/>
</dbReference>
<sequence>MFLWWFRMSMGILTGSSTSGNCSCSIRISPGRQRRCLGCQCQQQGRMDGLPHLVPIPRTRRFIAFATGRRPAPCPAKPPLVST</sequence>
<accession>A0AA40F6A0</accession>
<evidence type="ECO:0000313" key="3">
    <source>
        <dbReference type="Proteomes" id="UP001172155"/>
    </source>
</evidence>
<comment type="caution">
    <text evidence="2">The sequence shown here is derived from an EMBL/GenBank/DDBJ whole genome shotgun (WGS) entry which is preliminary data.</text>
</comment>
<feature type="chain" id="PRO_5041444911" description="Secreted protein" evidence="1">
    <location>
        <begin position="19"/>
        <end position="83"/>
    </location>
</feature>
<dbReference type="EMBL" id="JAUKUD010000002">
    <property type="protein sequence ID" value="KAK0752028.1"/>
    <property type="molecule type" value="Genomic_DNA"/>
</dbReference>
<keyword evidence="1" id="KW-0732">Signal</keyword>
<protein>
    <recommendedName>
        <fullName evidence="4">Secreted protein</fullName>
    </recommendedName>
</protein>
<evidence type="ECO:0000313" key="2">
    <source>
        <dbReference type="EMBL" id="KAK0752028.1"/>
    </source>
</evidence>
<organism evidence="2 3">
    <name type="scientific">Schizothecium vesticola</name>
    <dbReference type="NCBI Taxonomy" id="314040"/>
    <lineage>
        <taxon>Eukaryota</taxon>
        <taxon>Fungi</taxon>
        <taxon>Dikarya</taxon>
        <taxon>Ascomycota</taxon>
        <taxon>Pezizomycotina</taxon>
        <taxon>Sordariomycetes</taxon>
        <taxon>Sordariomycetidae</taxon>
        <taxon>Sordariales</taxon>
        <taxon>Schizotheciaceae</taxon>
        <taxon>Schizothecium</taxon>
    </lineage>
</organism>
<evidence type="ECO:0008006" key="4">
    <source>
        <dbReference type="Google" id="ProtNLM"/>
    </source>
</evidence>
<keyword evidence="3" id="KW-1185">Reference proteome</keyword>
<feature type="signal peptide" evidence="1">
    <location>
        <begin position="1"/>
        <end position="18"/>
    </location>
</feature>
<proteinExistence type="predicted"/>